<dbReference type="InterPro" id="IPR036188">
    <property type="entry name" value="FAD/NAD-bd_sf"/>
</dbReference>
<dbReference type="PANTHER" id="PTHR46972">
    <property type="entry name" value="MONOOXYGENASE ASQM-RELATED"/>
    <property type="match status" value="1"/>
</dbReference>
<feature type="domain" description="FAD-binding" evidence="5">
    <location>
        <begin position="7"/>
        <end position="83"/>
    </location>
</feature>
<dbReference type="InterPro" id="IPR002938">
    <property type="entry name" value="FAD-bd"/>
</dbReference>
<evidence type="ECO:0000256" key="3">
    <source>
        <dbReference type="ARBA" id="ARBA00023002"/>
    </source>
</evidence>
<dbReference type="PANTHER" id="PTHR46972:SF1">
    <property type="entry name" value="FAD DEPENDENT OXIDOREDUCTASE DOMAIN-CONTAINING PROTEIN"/>
    <property type="match status" value="1"/>
</dbReference>
<evidence type="ECO:0000256" key="1">
    <source>
        <dbReference type="ARBA" id="ARBA00022630"/>
    </source>
</evidence>
<keyword evidence="3" id="KW-0560">Oxidoreductase</keyword>
<dbReference type="Gene3D" id="3.50.50.60">
    <property type="entry name" value="FAD/NAD(P)-binding domain"/>
    <property type="match status" value="1"/>
</dbReference>
<keyword evidence="1" id="KW-0285">Flavoprotein</keyword>
<keyword evidence="2" id="KW-0274">FAD</keyword>
<evidence type="ECO:0000256" key="4">
    <source>
        <dbReference type="ARBA" id="ARBA00023033"/>
    </source>
</evidence>
<proteinExistence type="predicted"/>
<dbReference type="EMBL" id="JASNWA010000004">
    <property type="protein sequence ID" value="KAK3177237.1"/>
    <property type="molecule type" value="Genomic_DNA"/>
</dbReference>
<dbReference type="GO" id="GO:0004497">
    <property type="term" value="F:monooxygenase activity"/>
    <property type="evidence" value="ECO:0007669"/>
    <property type="project" value="UniProtKB-KW"/>
</dbReference>
<evidence type="ECO:0000313" key="6">
    <source>
        <dbReference type="EMBL" id="KAK3177237.1"/>
    </source>
</evidence>
<dbReference type="AlphaFoldDB" id="A0AAE0DP90"/>
<comment type="caution">
    <text evidence="6">The sequence shown here is derived from an EMBL/GenBank/DDBJ whole genome shotgun (WGS) entry which is preliminary data.</text>
</comment>
<dbReference type="SUPFAM" id="SSF51905">
    <property type="entry name" value="FAD/NAD(P)-binding domain"/>
    <property type="match status" value="1"/>
</dbReference>
<dbReference type="Proteomes" id="UP001276659">
    <property type="component" value="Unassembled WGS sequence"/>
</dbReference>
<sequence>MSSSPPKVAIVGGGPAGCTLARLLIRASIPVTVFEGEASINVRPQGGTLALKSDSGIKALQEAGVYEEFTKHASYDGEFLMVTDKKLKPYLKLKSKPPQDKHSIHGKPVIDRGQLRQLLVESLPPDAIRWGCRLRHIDPNDLSLHFDHGVERGFDLVVGADGAWSKVRPLLTDVKPDYVGLGGFDLLVAKPEERYPELHKLVNRGTVFAFSDGKAIFGQQKGDGSIIVSAYGARDQGWKDTCGYPIDNGAEVKKAIEKDVAGWAEPLVDLVHAAGEEDIIPRSIYTLPVGHRWEHHPGTTLIGDAAHLMTPYAGKGTDAALVDAMNLAHTIIKNSKEEDTLDALDAGVKEFEQDMFVRAAVVQEHSNTNMDLMFFTPGAPFTTIHKWVRNAFGRGWLVKVFLPLWFVRLVLRLCFWF</sequence>
<accession>A0AAE0DP90</accession>
<protein>
    <recommendedName>
        <fullName evidence="5">FAD-binding domain-containing protein</fullName>
    </recommendedName>
</protein>
<name>A0AAE0DP90_9LECA</name>
<dbReference type="PRINTS" id="PR00420">
    <property type="entry name" value="RNGMNOXGNASE"/>
</dbReference>
<feature type="domain" description="FAD-binding" evidence="5">
    <location>
        <begin position="155"/>
        <end position="346"/>
    </location>
</feature>
<reference evidence="6" key="1">
    <citation type="submission" date="2022-11" db="EMBL/GenBank/DDBJ databases">
        <title>Chromosomal genome sequence assembly and mating type (MAT) locus characterization of the leprose asexual lichenized fungus Lepraria neglecta (Nyl.) Erichsen.</title>
        <authorList>
            <person name="Allen J.L."/>
            <person name="Pfeffer B."/>
        </authorList>
    </citation>
    <scope>NUCLEOTIDE SEQUENCE</scope>
    <source>
        <strain evidence="6">Allen 5258</strain>
    </source>
</reference>
<gene>
    <name evidence="6" type="ORF">OEA41_008566</name>
</gene>
<evidence type="ECO:0000259" key="5">
    <source>
        <dbReference type="Pfam" id="PF01494"/>
    </source>
</evidence>
<dbReference type="GO" id="GO:0071949">
    <property type="term" value="F:FAD binding"/>
    <property type="evidence" value="ECO:0007669"/>
    <property type="project" value="InterPro"/>
</dbReference>
<evidence type="ECO:0000313" key="7">
    <source>
        <dbReference type="Proteomes" id="UP001276659"/>
    </source>
</evidence>
<evidence type="ECO:0000256" key="2">
    <source>
        <dbReference type="ARBA" id="ARBA00022827"/>
    </source>
</evidence>
<keyword evidence="4" id="KW-0503">Monooxygenase</keyword>
<organism evidence="6 7">
    <name type="scientific">Lepraria neglecta</name>
    <dbReference type="NCBI Taxonomy" id="209136"/>
    <lineage>
        <taxon>Eukaryota</taxon>
        <taxon>Fungi</taxon>
        <taxon>Dikarya</taxon>
        <taxon>Ascomycota</taxon>
        <taxon>Pezizomycotina</taxon>
        <taxon>Lecanoromycetes</taxon>
        <taxon>OSLEUM clade</taxon>
        <taxon>Lecanoromycetidae</taxon>
        <taxon>Lecanorales</taxon>
        <taxon>Lecanorineae</taxon>
        <taxon>Stereocaulaceae</taxon>
        <taxon>Lepraria</taxon>
    </lineage>
</organism>
<dbReference type="Pfam" id="PF01494">
    <property type="entry name" value="FAD_binding_3"/>
    <property type="match status" value="2"/>
</dbReference>
<keyword evidence="7" id="KW-1185">Reference proteome</keyword>